<dbReference type="STRING" id="1499967.U27_04979"/>
<reference evidence="3" key="1">
    <citation type="journal article" date="2015" name="PeerJ">
        <title>First genomic representation of candidate bacterial phylum KSB3 points to enhanced environmental sensing as a trigger of wastewater bulking.</title>
        <authorList>
            <person name="Sekiguchi Y."/>
            <person name="Ohashi A."/>
            <person name="Parks D.H."/>
            <person name="Yamauchi T."/>
            <person name="Tyson G.W."/>
            <person name="Hugenholtz P."/>
        </authorList>
    </citation>
    <scope>NUCLEOTIDE SEQUENCE [LARGE SCALE GENOMIC DNA]</scope>
</reference>
<feature type="region of interest" description="Disordered" evidence="2">
    <location>
        <begin position="136"/>
        <end position="220"/>
    </location>
</feature>
<dbReference type="HOGENOM" id="CLU_361197_0_0_0"/>
<keyword evidence="1" id="KW-0175">Coiled coil</keyword>
<feature type="compositionally biased region" description="Acidic residues" evidence="2">
    <location>
        <begin position="422"/>
        <end position="444"/>
    </location>
</feature>
<name>A0A081C0A1_VECG1</name>
<feature type="compositionally biased region" description="Acidic residues" evidence="2">
    <location>
        <begin position="136"/>
        <end position="159"/>
    </location>
</feature>
<feature type="region of interest" description="Disordered" evidence="2">
    <location>
        <begin position="1"/>
        <end position="35"/>
    </location>
</feature>
<sequence>MKEDFSKDNKVRKHKDQKAPEEFDLASYQPFSKDEEDEDFEILDALEHMEHAESLEEDYAAEGDRMIELALDDDDTILGDENMDEEESGFHFDEQMSAGLEQELLDQGHDFDFDKSFEEDMGEAELGEGSFVLDLNQEDGEQPSDLSFDTETELEEEEQGVAAEFGSSFDFDEDTEETSSSKMGLLDFGLEGQDEYSGDLEEQEEPFEPEDFSEGESPDKQKTIEDIAGGIEIAEGFADLESDISIEDEDLLEQELPEMDFARESDEFAGKAVIAVGNDRVIDLGNEEDFEQEEEFDFSSDSWQQEDMETPEIMGMAPEAEEKEPLEIEFESELAEQDQEEEFMTSFDDIDLDLEAEATKVLEESESFGQFDLTEELPENEIEPDVDIDLDVEGDMDAEAFGSMPFVEDAAEPSIASAPSEETVEDEFFEEQFEEEFEEQEEEIPPISETPPAAPDVKDNAEELVESERDEREFLDLSLRLSGPQMEEFEDMIREAKTLQSYLDGLETHQTEIKKKIYQKLRDEYISRRKDIFRAPEFTTLLTDVNQDLQDMLAKQAGFISTVERLNEELEEITVRHLVGEYDQATLDEKQASQNAEIALWNGKNEKIKHVITRYQQILEAEHTLNPLRTEQEEEQAKPEPLSEPQEETTFADWTNTQDREETEADFAEPSTFPTSEEESLIETGLAEEESLSEEMPELQETEEEYFESSFEDDFDLDVLSKVAEQLVEETSEEEEQEELEEETPQVEMISCKKCGRQTPASEKFCTHCGAKAR</sequence>
<feature type="compositionally biased region" description="Polar residues" evidence="2">
    <location>
        <begin position="648"/>
        <end position="657"/>
    </location>
</feature>
<feature type="coiled-coil region" evidence="1">
    <location>
        <begin position="717"/>
        <end position="744"/>
    </location>
</feature>
<feature type="compositionally biased region" description="Acidic residues" evidence="2">
    <location>
        <begin position="192"/>
        <end position="216"/>
    </location>
</feature>
<evidence type="ECO:0008006" key="5">
    <source>
        <dbReference type="Google" id="ProtNLM"/>
    </source>
</evidence>
<organism evidence="3">
    <name type="scientific">Vecturithrix granuli</name>
    <dbReference type="NCBI Taxonomy" id="1499967"/>
    <lineage>
        <taxon>Bacteria</taxon>
        <taxon>Candidatus Moduliflexota</taxon>
        <taxon>Candidatus Vecturitrichia</taxon>
        <taxon>Candidatus Vecturitrichales</taxon>
        <taxon>Candidatus Vecturitrichaceae</taxon>
        <taxon>Candidatus Vecturithrix</taxon>
    </lineage>
</organism>
<dbReference type="EMBL" id="DF820466">
    <property type="protein sequence ID" value="GAK58006.1"/>
    <property type="molecule type" value="Genomic_DNA"/>
</dbReference>
<evidence type="ECO:0000313" key="3">
    <source>
        <dbReference type="EMBL" id="GAK58006.1"/>
    </source>
</evidence>
<feature type="compositionally biased region" description="Acidic residues" evidence="2">
    <location>
        <begin position="676"/>
        <end position="709"/>
    </location>
</feature>
<accession>A0A081C0A1</accession>
<protein>
    <recommendedName>
        <fullName evidence="5">Zinc-ribbon domain-containing protein</fullName>
    </recommendedName>
</protein>
<keyword evidence="4" id="KW-1185">Reference proteome</keyword>
<evidence type="ECO:0000256" key="2">
    <source>
        <dbReference type="SAM" id="MobiDB-lite"/>
    </source>
</evidence>
<feature type="compositionally biased region" description="Low complexity" evidence="2">
    <location>
        <begin position="412"/>
        <end position="421"/>
    </location>
</feature>
<proteinExistence type="predicted"/>
<gene>
    <name evidence="3" type="ORF">U27_04979</name>
</gene>
<dbReference type="Proteomes" id="UP000030661">
    <property type="component" value="Unassembled WGS sequence"/>
</dbReference>
<evidence type="ECO:0000256" key="1">
    <source>
        <dbReference type="SAM" id="Coils"/>
    </source>
</evidence>
<feature type="region of interest" description="Disordered" evidence="2">
    <location>
        <begin position="411"/>
        <end position="460"/>
    </location>
</feature>
<dbReference type="AlphaFoldDB" id="A0A081C0A1"/>
<evidence type="ECO:0000313" key="4">
    <source>
        <dbReference type="Proteomes" id="UP000030661"/>
    </source>
</evidence>
<feature type="region of interest" description="Disordered" evidence="2">
    <location>
        <begin position="623"/>
        <end position="709"/>
    </location>
</feature>